<reference evidence="2 3" key="1">
    <citation type="submission" date="2020-08" db="EMBL/GenBank/DDBJ databases">
        <authorList>
            <person name="Koutsovoulos G."/>
            <person name="Danchin GJ E."/>
        </authorList>
    </citation>
    <scope>NUCLEOTIDE SEQUENCE [LARGE SCALE GENOMIC DNA]</scope>
</reference>
<dbReference type="AlphaFoldDB" id="A0A6V7V4V4"/>
<evidence type="ECO:0000256" key="1">
    <source>
        <dbReference type="SAM" id="Phobius"/>
    </source>
</evidence>
<protein>
    <submittedName>
        <fullName evidence="2">Uncharacterized protein</fullName>
    </submittedName>
</protein>
<sequence length="49" mass="5594">MSGFGKQNVGCYLCVPKNIACYMSLTIIFNCGIFKLVNFFQSKDNRQHN</sequence>
<dbReference type="Proteomes" id="UP000580250">
    <property type="component" value="Unassembled WGS sequence"/>
</dbReference>
<keyword evidence="1" id="KW-0472">Membrane</keyword>
<comment type="caution">
    <text evidence="2">The sequence shown here is derived from an EMBL/GenBank/DDBJ whole genome shotgun (WGS) entry which is preliminary data.</text>
</comment>
<evidence type="ECO:0000313" key="2">
    <source>
        <dbReference type="EMBL" id="CAD2169973.1"/>
    </source>
</evidence>
<name>A0A6V7V4V4_MELEN</name>
<organism evidence="2 3">
    <name type="scientific">Meloidogyne enterolobii</name>
    <name type="common">Root-knot nematode worm</name>
    <name type="synonym">Meloidogyne mayaguensis</name>
    <dbReference type="NCBI Taxonomy" id="390850"/>
    <lineage>
        <taxon>Eukaryota</taxon>
        <taxon>Metazoa</taxon>
        <taxon>Ecdysozoa</taxon>
        <taxon>Nematoda</taxon>
        <taxon>Chromadorea</taxon>
        <taxon>Rhabditida</taxon>
        <taxon>Tylenchina</taxon>
        <taxon>Tylenchomorpha</taxon>
        <taxon>Tylenchoidea</taxon>
        <taxon>Meloidogynidae</taxon>
        <taxon>Meloidogyninae</taxon>
        <taxon>Meloidogyne</taxon>
    </lineage>
</organism>
<feature type="transmembrane region" description="Helical" evidence="1">
    <location>
        <begin position="22"/>
        <end position="40"/>
    </location>
</feature>
<proteinExistence type="predicted"/>
<evidence type="ECO:0000313" key="3">
    <source>
        <dbReference type="Proteomes" id="UP000580250"/>
    </source>
</evidence>
<keyword evidence="1" id="KW-0812">Transmembrane</keyword>
<accession>A0A6V7V4V4</accession>
<dbReference type="EMBL" id="CAJEWN010000161">
    <property type="protein sequence ID" value="CAD2169973.1"/>
    <property type="molecule type" value="Genomic_DNA"/>
</dbReference>
<keyword evidence="1" id="KW-1133">Transmembrane helix</keyword>
<gene>
    <name evidence="2" type="ORF">MENT_LOCUS21343</name>
</gene>